<dbReference type="GO" id="GO:0004888">
    <property type="term" value="F:transmembrane signaling receptor activity"/>
    <property type="evidence" value="ECO:0007669"/>
    <property type="project" value="InterPro"/>
</dbReference>
<dbReference type="PANTHER" id="PTHR43531">
    <property type="entry name" value="PROTEIN ICFG"/>
    <property type="match status" value="1"/>
</dbReference>
<feature type="compositionally biased region" description="Basic and acidic residues" evidence="4">
    <location>
        <begin position="367"/>
        <end position="381"/>
    </location>
</feature>
<dbReference type="PRINTS" id="PR00260">
    <property type="entry name" value="CHEMTRNSDUCR"/>
</dbReference>
<feature type="domain" description="HAMP" evidence="7">
    <location>
        <begin position="82"/>
        <end position="135"/>
    </location>
</feature>
<evidence type="ECO:0000313" key="9">
    <source>
        <dbReference type="Proteomes" id="UP000194664"/>
    </source>
</evidence>
<evidence type="ECO:0000256" key="5">
    <source>
        <dbReference type="SAM" id="Phobius"/>
    </source>
</evidence>
<evidence type="ECO:0000256" key="1">
    <source>
        <dbReference type="ARBA" id="ARBA00022500"/>
    </source>
</evidence>
<protein>
    <recommendedName>
        <fullName evidence="10">Methyl-accepting chemotaxis protein</fullName>
    </recommendedName>
</protein>
<dbReference type="GO" id="GO:0016020">
    <property type="term" value="C:membrane"/>
    <property type="evidence" value="ECO:0007669"/>
    <property type="project" value="InterPro"/>
</dbReference>
<keyword evidence="5" id="KW-0812">Transmembrane</keyword>
<dbReference type="PROSITE" id="PS50111">
    <property type="entry name" value="CHEMOTAXIS_TRANSDUC_2"/>
    <property type="match status" value="1"/>
</dbReference>
<reference evidence="8 9" key="1">
    <citation type="submission" date="2016-12" db="EMBL/GenBank/DDBJ databases">
        <title>The draft genome sequence of HSLHS2.</title>
        <authorList>
            <person name="Hu D."/>
            <person name="Wang L."/>
            <person name="Shao Z."/>
        </authorList>
    </citation>
    <scope>NUCLEOTIDE SEQUENCE [LARGE SCALE GENOMIC DNA]</scope>
    <source>
        <strain evidence="8">MCCC 1A06712</strain>
    </source>
</reference>
<dbReference type="AlphaFoldDB" id="A0A251X3B6"/>
<name>A0A251X3B6_9RHOB</name>
<dbReference type="Gene3D" id="1.10.287.950">
    <property type="entry name" value="Methyl-accepting chemotaxis protein"/>
    <property type="match status" value="1"/>
</dbReference>
<feature type="domain" description="Methyl-accepting transducer" evidence="6">
    <location>
        <begin position="140"/>
        <end position="369"/>
    </location>
</feature>
<dbReference type="PANTHER" id="PTHR43531:SF11">
    <property type="entry name" value="METHYL-ACCEPTING CHEMOTAXIS PROTEIN 3"/>
    <property type="match status" value="1"/>
</dbReference>
<evidence type="ECO:0000256" key="4">
    <source>
        <dbReference type="SAM" id="MobiDB-lite"/>
    </source>
</evidence>
<keyword evidence="5" id="KW-1133">Transmembrane helix</keyword>
<dbReference type="InterPro" id="IPR004090">
    <property type="entry name" value="Chemotax_Me-accpt_rcpt"/>
</dbReference>
<gene>
    <name evidence="8" type="ORF">BVC71_04805</name>
</gene>
<dbReference type="OrthoDB" id="8482111at2"/>
<evidence type="ECO:0000256" key="2">
    <source>
        <dbReference type="ARBA" id="ARBA00029447"/>
    </source>
</evidence>
<comment type="similarity">
    <text evidence="2">Belongs to the methyl-accepting chemotaxis (MCP) protein family.</text>
</comment>
<keyword evidence="1" id="KW-0145">Chemotaxis</keyword>
<sequence length="395" mass="42018">MKNARIALKLPILLFCLTITSATVTAVLNYAAVKGWVDTLVASGAINAEVATQIRHDAIANFASIAQFTSLAVLFATTLIIRKMVGPLTTLYQQLSKVAQDKDLSYRVPVNGECEVGKSASASNQMLTVFEDFVTSTAHGAKQMEVMSNSLADASVELARDSHTRSSSVDQLSAMLTETASQAAAAVDAAQMVGASVKQARQSAIDGEKEVDMMVTAMSEISETAQDLAKIMEVINDIAFQTKILALNANVEAARAGVHGKGFAVVANEVGDLARRSADAASRSADLIAQSLDRAELGRTAATTTRDAFGKIVEHVAAADRDIKRIDSVINEQKSAVDVANDTSNLISGTAMNDLERTDQISKAANRLKEQSQDVRSRLEQFKSSANDTKGARYA</sequence>
<dbReference type="Pfam" id="PF00015">
    <property type="entry name" value="MCPsignal"/>
    <property type="match status" value="1"/>
</dbReference>
<dbReference type="PROSITE" id="PS50885">
    <property type="entry name" value="HAMP"/>
    <property type="match status" value="1"/>
</dbReference>
<evidence type="ECO:0008006" key="10">
    <source>
        <dbReference type="Google" id="ProtNLM"/>
    </source>
</evidence>
<dbReference type="GO" id="GO:0006935">
    <property type="term" value="P:chemotaxis"/>
    <property type="evidence" value="ECO:0007669"/>
    <property type="project" value="UniProtKB-KW"/>
</dbReference>
<dbReference type="GO" id="GO:0007165">
    <property type="term" value="P:signal transduction"/>
    <property type="evidence" value="ECO:0007669"/>
    <property type="project" value="UniProtKB-KW"/>
</dbReference>
<organism evidence="8 9">
    <name type="scientific">Marivivens niveibacter</name>
    <dbReference type="NCBI Taxonomy" id="1930667"/>
    <lineage>
        <taxon>Bacteria</taxon>
        <taxon>Pseudomonadati</taxon>
        <taxon>Pseudomonadota</taxon>
        <taxon>Alphaproteobacteria</taxon>
        <taxon>Rhodobacterales</taxon>
        <taxon>Paracoccaceae</taxon>
        <taxon>Marivivens group</taxon>
        <taxon>Marivivens</taxon>
    </lineage>
</organism>
<accession>A0A251X3B6</accession>
<dbReference type="InterPro" id="IPR004089">
    <property type="entry name" value="MCPsignal_dom"/>
</dbReference>
<dbReference type="InterPro" id="IPR003660">
    <property type="entry name" value="HAMP_dom"/>
</dbReference>
<keyword evidence="9" id="KW-1185">Reference proteome</keyword>
<evidence type="ECO:0000256" key="3">
    <source>
        <dbReference type="PROSITE-ProRule" id="PRU00284"/>
    </source>
</evidence>
<dbReference type="RefSeq" id="WP_086450450.1">
    <property type="nucleotide sequence ID" value="NZ_MSPP01000001.1"/>
</dbReference>
<evidence type="ECO:0000259" key="7">
    <source>
        <dbReference type="PROSITE" id="PS50885"/>
    </source>
</evidence>
<dbReference type="Proteomes" id="UP000194664">
    <property type="component" value="Unassembled WGS sequence"/>
</dbReference>
<dbReference type="EMBL" id="MSPP01000001">
    <property type="protein sequence ID" value="OUD10804.1"/>
    <property type="molecule type" value="Genomic_DNA"/>
</dbReference>
<feature type="transmembrane region" description="Helical" evidence="5">
    <location>
        <begin position="12"/>
        <end position="33"/>
    </location>
</feature>
<evidence type="ECO:0000259" key="6">
    <source>
        <dbReference type="PROSITE" id="PS50111"/>
    </source>
</evidence>
<dbReference type="SMART" id="SM00283">
    <property type="entry name" value="MA"/>
    <property type="match status" value="1"/>
</dbReference>
<evidence type="ECO:0000313" key="8">
    <source>
        <dbReference type="EMBL" id="OUD10804.1"/>
    </source>
</evidence>
<feature type="region of interest" description="Disordered" evidence="4">
    <location>
        <begin position="366"/>
        <end position="395"/>
    </location>
</feature>
<feature type="transmembrane region" description="Helical" evidence="5">
    <location>
        <begin position="59"/>
        <end position="81"/>
    </location>
</feature>
<comment type="caution">
    <text evidence="8">The sequence shown here is derived from an EMBL/GenBank/DDBJ whole genome shotgun (WGS) entry which is preliminary data.</text>
</comment>
<proteinExistence type="inferred from homology"/>
<dbReference type="SUPFAM" id="SSF58104">
    <property type="entry name" value="Methyl-accepting chemotaxis protein (MCP) signaling domain"/>
    <property type="match status" value="1"/>
</dbReference>
<keyword evidence="5" id="KW-0472">Membrane</keyword>
<dbReference type="InterPro" id="IPR051310">
    <property type="entry name" value="MCP_chemotaxis"/>
</dbReference>
<keyword evidence="3" id="KW-0807">Transducer</keyword>